<proteinExistence type="predicted"/>
<dbReference type="KEGG" id="cps:CPS_3490"/>
<evidence type="ECO:0000313" key="1">
    <source>
        <dbReference type="EMBL" id="AAZ25043.1"/>
    </source>
</evidence>
<gene>
    <name evidence="1" type="ordered locus">CPS_3490</name>
</gene>
<protein>
    <submittedName>
        <fullName evidence="1">Uncharacterized protein</fullName>
    </submittedName>
</protein>
<evidence type="ECO:0000313" key="2">
    <source>
        <dbReference type="Proteomes" id="UP000000547"/>
    </source>
</evidence>
<dbReference type="AlphaFoldDB" id="Q47YF6"/>
<organism evidence="1 2">
    <name type="scientific">Colwellia psychrerythraea (strain 34H / ATCC BAA-681)</name>
    <name type="common">Vibrio psychroerythus</name>
    <dbReference type="NCBI Taxonomy" id="167879"/>
    <lineage>
        <taxon>Bacteria</taxon>
        <taxon>Pseudomonadati</taxon>
        <taxon>Pseudomonadota</taxon>
        <taxon>Gammaproteobacteria</taxon>
        <taxon>Alteromonadales</taxon>
        <taxon>Colwelliaceae</taxon>
        <taxon>Colwellia</taxon>
    </lineage>
</organism>
<name>Q47YF6_COLP3</name>
<accession>Q47YF6</accession>
<dbReference type="Proteomes" id="UP000000547">
    <property type="component" value="Chromosome"/>
</dbReference>
<reference evidence="1" key="1">
    <citation type="journal article" date="2005" name="Proc. Natl. Acad. Sci. U.S.A.">
        <title>The psychrophilic lifestyle as revealed by the genome sequence of Colwellia psychrerythraea 34H through genomic and proteomic analyses.</title>
        <authorList>
            <person name="Methe B.A."/>
            <person name="Nelson K.E."/>
            <person name="Deming J.W."/>
            <person name="Momen B."/>
            <person name="Melamud E."/>
            <person name="Zhang X."/>
            <person name="Moult J."/>
            <person name="Madupu R."/>
            <person name="Nelson W.C."/>
            <person name="Dodson R.J."/>
            <person name="Brinkac L.M."/>
            <person name="Daugherty S.C."/>
            <person name="Durkin A.S."/>
            <person name="DeBoy R.T."/>
            <person name="Kolonay J.F."/>
            <person name="Sullivan S.A."/>
            <person name="Zhou L."/>
            <person name="Davidsen T.M."/>
            <person name="Wu M."/>
            <person name="Huston A.L."/>
            <person name="Lewis M."/>
            <person name="Weaver B."/>
            <person name="Weidman J.F."/>
            <person name="Khouri H."/>
            <person name="Utterback T.R."/>
            <person name="Feldblyum T.V."/>
            <person name="Fraser C.M."/>
        </authorList>
    </citation>
    <scope>NUCLEOTIDE SEQUENCE [LARGE SCALE GENOMIC DNA]</scope>
    <source>
        <strain evidence="1">34H</strain>
    </source>
</reference>
<dbReference type="EMBL" id="CP000083">
    <property type="protein sequence ID" value="AAZ25043.1"/>
    <property type="molecule type" value="Genomic_DNA"/>
</dbReference>
<sequence>MTKEKTTTCSCDGGSIECSGDSCGCHCNSERCIFTCGDTLNTGFSSNVTLMVTKRDDTKPDRNKDKLKVRSNGLPLGQVALMLNKDYVGEVLVPIGRIDEITTLEIKGSLEEICYRLGFTLQPKTKA</sequence>
<dbReference type="HOGENOM" id="CLU_1966811_0_0_6"/>